<keyword evidence="1" id="KW-0812">Transmembrane</keyword>
<dbReference type="EMBL" id="BAABNP010000033">
    <property type="protein sequence ID" value="GAA5342485.1"/>
    <property type="molecule type" value="Genomic_DNA"/>
</dbReference>
<protein>
    <submittedName>
        <fullName evidence="2">Uncharacterized protein</fullName>
    </submittedName>
</protein>
<feature type="transmembrane region" description="Helical" evidence="1">
    <location>
        <begin position="83"/>
        <end position="103"/>
    </location>
</feature>
<dbReference type="Proteomes" id="UP001498935">
    <property type="component" value="Unassembled WGS sequence"/>
</dbReference>
<organism evidence="2 3">
    <name type="scientific">Brevibacterium ammoniilyticum</name>
    <dbReference type="NCBI Taxonomy" id="1046555"/>
    <lineage>
        <taxon>Bacteria</taxon>
        <taxon>Bacillati</taxon>
        <taxon>Actinomycetota</taxon>
        <taxon>Actinomycetes</taxon>
        <taxon>Micrococcales</taxon>
        <taxon>Brevibacteriaceae</taxon>
        <taxon>Brevibacterium</taxon>
    </lineage>
</organism>
<comment type="caution">
    <text evidence="2">The sequence shown here is derived from an EMBL/GenBank/DDBJ whole genome shotgun (WGS) entry which is preliminary data.</text>
</comment>
<sequence length="112" mass="11864">MRAGRACFTSGKRFANWPGASPPASGSIFVASGLTEAQPEKTFIPLVVYYVIPIFILPFAIVVTQLAGLIFAQGAWIDTAYEVLARPSIIAAIAVSLLGYGYYTTTGAEADD</sequence>
<evidence type="ECO:0000313" key="3">
    <source>
        <dbReference type="Proteomes" id="UP001498935"/>
    </source>
</evidence>
<keyword evidence="3" id="KW-1185">Reference proteome</keyword>
<feature type="transmembrane region" description="Helical" evidence="1">
    <location>
        <begin position="47"/>
        <end position="71"/>
    </location>
</feature>
<name>A0ABP9UAU4_9MICO</name>
<evidence type="ECO:0000256" key="1">
    <source>
        <dbReference type="SAM" id="Phobius"/>
    </source>
</evidence>
<accession>A0ABP9UAU4</accession>
<dbReference type="RefSeq" id="WP_342039172.1">
    <property type="nucleotide sequence ID" value="NZ_BAABBK010000031.1"/>
</dbReference>
<gene>
    <name evidence="2" type="ORF">KACC15558_35270</name>
</gene>
<keyword evidence="1" id="KW-1133">Transmembrane helix</keyword>
<evidence type="ECO:0000313" key="2">
    <source>
        <dbReference type="EMBL" id="GAA5342485.1"/>
    </source>
</evidence>
<keyword evidence="1" id="KW-0472">Membrane</keyword>
<proteinExistence type="predicted"/>
<reference evidence="2 3" key="1">
    <citation type="submission" date="2024-02" db="EMBL/GenBank/DDBJ databases">
        <title>Characterization of antibiotic resistant novel bacterial strains and their environmental applications.</title>
        <authorList>
            <person name="Manzoor S."/>
            <person name="Abbas S."/>
            <person name="Arshad M."/>
            <person name="Li W.J."/>
            <person name="Ahmed I."/>
        </authorList>
    </citation>
    <scope>NUCLEOTIDE SEQUENCE [LARGE SCALE GENOMIC DNA]</scope>
    <source>
        <strain evidence="2 3">KACC 15558</strain>
    </source>
</reference>